<feature type="signal peptide" evidence="8">
    <location>
        <begin position="1"/>
        <end position="19"/>
    </location>
</feature>
<dbReference type="Pfam" id="PF05504">
    <property type="entry name" value="Spore_GerAC"/>
    <property type="match status" value="1"/>
</dbReference>
<keyword evidence="4 8" id="KW-0732">Signal</keyword>
<dbReference type="Gene3D" id="3.30.300.210">
    <property type="entry name" value="Nutrient germinant receptor protein C, domain 3"/>
    <property type="match status" value="1"/>
</dbReference>
<dbReference type="InterPro" id="IPR046953">
    <property type="entry name" value="Spore_GerAC-like_C"/>
</dbReference>
<evidence type="ECO:0000256" key="3">
    <source>
        <dbReference type="ARBA" id="ARBA00022544"/>
    </source>
</evidence>
<reference evidence="11 12" key="1">
    <citation type="submission" date="2021-03" db="EMBL/GenBank/DDBJ databases">
        <title>Antimicrobial resistance genes in bacteria isolated from Japanese honey, and their potential for conferring macrolide and lincosamide resistance in the American foulbrood pathogen Paenibacillus larvae.</title>
        <authorList>
            <person name="Okamoto M."/>
            <person name="Kumagai M."/>
            <person name="Kanamori H."/>
            <person name="Takamatsu D."/>
        </authorList>
    </citation>
    <scope>NUCLEOTIDE SEQUENCE [LARGE SCALE GENOMIC DNA]</scope>
    <source>
        <strain evidence="11 12">J42TS3</strain>
    </source>
</reference>
<protein>
    <submittedName>
        <fullName evidence="11">Germination protein</fullName>
    </submittedName>
</protein>
<gene>
    <name evidence="11" type="primary">grkc_2</name>
    <name evidence="11" type="ORF">J42TS3_37080</name>
</gene>
<evidence type="ECO:0000256" key="6">
    <source>
        <dbReference type="ARBA" id="ARBA00023139"/>
    </source>
</evidence>
<proteinExistence type="inferred from homology"/>
<name>A0ABQ4MFB6_9BACL</name>
<dbReference type="InterPro" id="IPR057336">
    <property type="entry name" value="GerAC_N"/>
</dbReference>
<feature type="domain" description="Spore germination protein N-terminal" evidence="10">
    <location>
        <begin position="24"/>
        <end position="199"/>
    </location>
</feature>
<evidence type="ECO:0000259" key="10">
    <source>
        <dbReference type="Pfam" id="PF25198"/>
    </source>
</evidence>
<dbReference type="NCBIfam" id="TIGR02887">
    <property type="entry name" value="spore_ger_x_C"/>
    <property type="match status" value="1"/>
</dbReference>
<dbReference type="PANTHER" id="PTHR35789">
    <property type="entry name" value="SPORE GERMINATION PROTEIN B3"/>
    <property type="match status" value="1"/>
</dbReference>
<evidence type="ECO:0000256" key="7">
    <source>
        <dbReference type="ARBA" id="ARBA00023288"/>
    </source>
</evidence>
<keyword evidence="5" id="KW-0472">Membrane</keyword>
<sequence>MRKAAILLLIATMSMSLTACWSNREVNDIAIVSAIGIDQGNNGNIRLSLQLAVPLLIGTGSSQGGAGTTKLADTSGWVVSEEGATVMETYRSIQQKLPRQIFFSHSRVIIVGHSMAESGVSQVLDFFERYRESQMKSYFAVSATTASDVLNYLPKFERLSSEVIFEELKRRVLPTVRLVDFLNALQSEGVEPFAPILEITASENGESPYKNLVISGSAVFKEDKMIGKLDDNEARGLHWVLDTVKEGVVTIEIEEGRRKGRISAELEKVNVSRKMKIGESGKMEVRLHADVSANIYENTSDMDLEISENTKSVIDLFKKQIENRITGSIQKVQRELQSDIFGFGQSIYRRYPLTWKKSYREQWDTLFSEMETKIDVDVRVLRNGLTNKTIKISDSEVEQK</sequence>
<comment type="caution">
    <text evidence="11">The sequence shown here is derived from an EMBL/GenBank/DDBJ whole genome shotgun (WGS) entry which is preliminary data.</text>
</comment>
<comment type="similarity">
    <text evidence="2">Belongs to the GerABKC lipoprotein family.</text>
</comment>
<evidence type="ECO:0000256" key="5">
    <source>
        <dbReference type="ARBA" id="ARBA00023136"/>
    </source>
</evidence>
<evidence type="ECO:0000259" key="9">
    <source>
        <dbReference type="Pfam" id="PF05504"/>
    </source>
</evidence>
<dbReference type="Proteomes" id="UP000679992">
    <property type="component" value="Unassembled WGS sequence"/>
</dbReference>
<dbReference type="InterPro" id="IPR038501">
    <property type="entry name" value="Spore_GerAC_C_sf"/>
</dbReference>
<keyword evidence="7" id="KW-0449">Lipoprotein</keyword>
<dbReference type="PROSITE" id="PS51257">
    <property type="entry name" value="PROKAR_LIPOPROTEIN"/>
    <property type="match status" value="1"/>
</dbReference>
<dbReference type="EMBL" id="BOSL01000013">
    <property type="protein sequence ID" value="GIP54673.1"/>
    <property type="molecule type" value="Genomic_DNA"/>
</dbReference>
<organism evidence="11 12">
    <name type="scientific">Paenibacillus vini</name>
    <dbReference type="NCBI Taxonomy" id="1476024"/>
    <lineage>
        <taxon>Bacteria</taxon>
        <taxon>Bacillati</taxon>
        <taxon>Bacillota</taxon>
        <taxon>Bacilli</taxon>
        <taxon>Bacillales</taxon>
        <taxon>Paenibacillaceae</taxon>
        <taxon>Paenibacillus</taxon>
    </lineage>
</organism>
<dbReference type="RefSeq" id="WP_213655898.1">
    <property type="nucleotide sequence ID" value="NZ_BOSL01000013.1"/>
</dbReference>
<keyword evidence="12" id="KW-1185">Reference proteome</keyword>
<dbReference type="Gene3D" id="6.20.190.10">
    <property type="entry name" value="Nutrient germinant receptor protein C, domain 1"/>
    <property type="match status" value="1"/>
</dbReference>
<evidence type="ECO:0000256" key="8">
    <source>
        <dbReference type="SAM" id="SignalP"/>
    </source>
</evidence>
<dbReference type="Pfam" id="PF25198">
    <property type="entry name" value="Spore_GerAC_N"/>
    <property type="match status" value="1"/>
</dbReference>
<accession>A0ABQ4MFB6</accession>
<keyword evidence="3" id="KW-0309">Germination</keyword>
<evidence type="ECO:0000256" key="2">
    <source>
        <dbReference type="ARBA" id="ARBA00007886"/>
    </source>
</evidence>
<feature type="domain" description="Spore germination GerAC-like C-terminal" evidence="9">
    <location>
        <begin position="215"/>
        <end position="384"/>
    </location>
</feature>
<evidence type="ECO:0000256" key="4">
    <source>
        <dbReference type="ARBA" id="ARBA00022729"/>
    </source>
</evidence>
<keyword evidence="6" id="KW-0564">Palmitate</keyword>
<dbReference type="InterPro" id="IPR008844">
    <property type="entry name" value="Spore_GerAC-like"/>
</dbReference>
<evidence type="ECO:0000256" key="1">
    <source>
        <dbReference type="ARBA" id="ARBA00004635"/>
    </source>
</evidence>
<dbReference type="PANTHER" id="PTHR35789:SF1">
    <property type="entry name" value="SPORE GERMINATION PROTEIN B3"/>
    <property type="match status" value="1"/>
</dbReference>
<comment type="subcellular location">
    <subcellularLocation>
        <location evidence="1">Membrane</location>
        <topology evidence="1">Lipid-anchor</topology>
    </subcellularLocation>
</comment>
<evidence type="ECO:0000313" key="12">
    <source>
        <dbReference type="Proteomes" id="UP000679992"/>
    </source>
</evidence>
<evidence type="ECO:0000313" key="11">
    <source>
        <dbReference type="EMBL" id="GIP54673.1"/>
    </source>
</evidence>
<feature type="chain" id="PRO_5046108727" evidence="8">
    <location>
        <begin position="20"/>
        <end position="400"/>
    </location>
</feature>